<gene>
    <name evidence="3" type="ORF">GCM10022255_078850</name>
</gene>
<name>A0ABP8DKM4_9ACTN</name>
<feature type="region of interest" description="Disordered" evidence="1">
    <location>
        <begin position="91"/>
        <end position="111"/>
    </location>
</feature>
<feature type="chain" id="PRO_5045399036" description="Lipoprotein" evidence="2">
    <location>
        <begin position="29"/>
        <end position="111"/>
    </location>
</feature>
<accession>A0ABP8DKM4</accession>
<reference evidence="4" key="1">
    <citation type="journal article" date="2019" name="Int. J. Syst. Evol. Microbiol.">
        <title>The Global Catalogue of Microorganisms (GCM) 10K type strain sequencing project: providing services to taxonomists for standard genome sequencing and annotation.</title>
        <authorList>
            <consortium name="The Broad Institute Genomics Platform"/>
            <consortium name="The Broad Institute Genome Sequencing Center for Infectious Disease"/>
            <person name="Wu L."/>
            <person name="Ma J."/>
        </authorList>
    </citation>
    <scope>NUCLEOTIDE SEQUENCE [LARGE SCALE GENOMIC DNA]</scope>
    <source>
        <strain evidence="4">JCM 17441</strain>
    </source>
</reference>
<keyword evidence="2" id="KW-0732">Signal</keyword>
<dbReference type="Proteomes" id="UP001500620">
    <property type="component" value="Unassembled WGS sequence"/>
</dbReference>
<dbReference type="PROSITE" id="PS51257">
    <property type="entry name" value="PROKAR_LIPOPROTEIN"/>
    <property type="match status" value="1"/>
</dbReference>
<feature type="signal peptide" evidence="2">
    <location>
        <begin position="1"/>
        <end position="28"/>
    </location>
</feature>
<dbReference type="EMBL" id="BAABAT010000031">
    <property type="protein sequence ID" value="GAA4258390.1"/>
    <property type="molecule type" value="Genomic_DNA"/>
</dbReference>
<protein>
    <recommendedName>
        <fullName evidence="5">Lipoprotein</fullName>
    </recommendedName>
</protein>
<sequence>MKLKVVAAVVAVAVAVALGGCSSDDANAHDLKGVPWKTPDKIEVYANVDGHPNITRVCIDGVAFATTSRDAGQNFMRVPEWDVSFCGGEPSPYVPRVGSPNTDPSPTPKSN</sequence>
<organism evidence="3 4">
    <name type="scientific">Dactylosporangium darangshiense</name>
    <dbReference type="NCBI Taxonomy" id="579108"/>
    <lineage>
        <taxon>Bacteria</taxon>
        <taxon>Bacillati</taxon>
        <taxon>Actinomycetota</taxon>
        <taxon>Actinomycetes</taxon>
        <taxon>Micromonosporales</taxon>
        <taxon>Micromonosporaceae</taxon>
        <taxon>Dactylosporangium</taxon>
    </lineage>
</organism>
<dbReference type="RefSeq" id="WP_345135305.1">
    <property type="nucleotide sequence ID" value="NZ_BAABAT010000031.1"/>
</dbReference>
<evidence type="ECO:0000313" key="4">
    <source>
        <dbReference type="Proteomes" id="UP001500620"/>
    </source>
</evidence>
<proteinExistence type="predicted"/>
<evidence type="ECO:0000313" key="3">
    <source>
        <dbReference type="EMBL" id="GAA4258390.1"/>
    </source>
</evidence>
<evidence type="ECO:0008006" key="5">
    <source>
        <dbReference type="Google" id="ProtNLM"/>
    </source>
</evidence>
<evidence type="ECO:0000256" key="1">
    <source>
        <dbReference type="SAM" id="MobiDB-lite"/>
    </source>
</evidence>
<evidence type="ECO:0000256" key="2">
    <source>
        <dbReference type="SAM" id="SignalP"/>
    </source>
</evidence>
<keyword evidence="4" id="KW-1185">Reference proteome</keyword>
<comment type="caution">
    <text evidence="3">The sequence shown here is derived from an EMBL/GenBank/DDBJ whole genome shotgun (WGS) entry which is preliminary data.</text>
</comment>